<dbReference type="AlphaFoldDB" id="S8DKT6"/>
<evidence type="ECO:0000256" key="3">
    <source>
        <dbReference type="SAM" id="MobiDB-lite"/>
    </source>
</evidence>
<reference evidence="5 6" key="1">
    <citation type="journal article" date="2013" name="BMC Genomics">
        <title>The miniature genome of a carnivorous plant Genlisea aurea contains a low number of genes and short non-coding sequences.</title>
        <authorList>
            <person name="Leushkin E.V."/>
            <person name="Sutormin R.A."/>
            <person name="Nabieva E.R."/>
            <person name="Penin A.A."/>
            <person name="Kondrashov A.S."/>
            <person name="Logacheva M.D."/>
        </authorList>
    </citation>
    <scope>NUCLEOTIDE SEQUENCE [LARGE SCALE GENOMIC DNA]</scope>
</reference>
<comment type="caution">
    <text evidence="5">The sequence shown here is derived from an EMBL/GenBank/DDBJ whole genome shotgun (WGS) entry which is preliminary data.</text>
</comment>
<dbReference type="PANTHER" id="PTHR31234:SF2">
    <property type="entry name" value="OS05G0199100 PROTEIN"/>
    <property type="match status" value="1"/>
</dbReference>
<evidence type="ECO:0008006" key="7">
    <source>
        <dbReference type="Google" id="ProtNLM"/>
    </source>
</evidence>
<organism evidence="5 6">
    <name type="scientific">Genlisea aurea</name>
    <dbReference type="NCBI Taxonomy" id="192259"/>
    <lineage>
        <taxon>Eukaryota</taxon>
        <taxon>Viridiplantae</taxon>
        <taxon>Streptophyta</taxon>
        <taxon>Embryophyta</taxon>
        <taxon>Tracheophyta</taxon>
        <taxon>Spermatophyta</taxon>
        <taxon>Magnoliopsida</taxon>
        <taxon>eudicotyledons</taxon>
        <taxon>Gunneridae</taxon>
        <taxon>Pentapetalae</taxon>
        <taxon>asterids</taxon>
        <taxon>lamiids</taxon>
        <taxon>Lamiales</taxon>
        <taxon>Lentibulariaceae</taxon>
        <taxon>Genlisea</taxon>
    </lineage>
</organism>
<protein>
    <recommendedName>
        <fullName evidence="7">Late embryogenesis abundant protein LEA-2 subgroup domain-containing protein</fullName>
    </recommendedName>
</protein>
<feature type="transmembrane region" description="Helical" evidence="4">
    <location>
        <begin position="83"/>
        <end position="105"/>
    </location>
</feature>
<dbReference type="GO" id="GO:0005886">
    <property type="term" value="C:plasma membrane"/>
    <property type="evidence" value="ECO:0007669"/>
    <property type="project" value="TreeGrafter"/>
</dbReference>
<dbReference type="Proteomes" id="UP000015453">
    <property type="component" value="Unassembled WGS sequence"/>
</dbReference>
<evidence type="ECO:0000313" key="6">
    <source>
        <dbReference type="Proteomes" id="UP000015453"/>
    </source>
</evidence>
<feature type="region of interest" description="Disordered" evidence="3">
    <location>
        <begin position="1"/>
        <end position="41"/>
    </location>
</feature>
<evidence type="ECO:0000256" key="1">
    <source>
        <dbReference type="ARBA" id="ARBA00004370"/>
    </source>
</evidence>
<name>S8DKT6_9LAMI</name>
<keyword evidence="4" id="KW-1133">Transmembrane helix</keyword>
<evidence type="ECO:0000256" key="2">
    <source>
        <dbReference type="ARBA" id="ARBA00023136"/>
    </source>
</evidence>
<dbReference type="EMBL" id="AUSU01007796">
    <property type="protein sequence ID" value="EPS60132.1"/>
    <property type="molecule type" value="Genomic_DNA"/>
</dbReference>
<proteinExistence type="predicted"/>
<evidence type="ECO:0000313" key="5">
    <source>
        <dbReference type="EMBL" id="EPS60132.1"/>
    </source>
</evidence>
<evidence type="ECO:0000256" key="4">
    <source>
        <dbReference type="SAM" id="Phobius"/>
    </source>
</evidence>
<sequence>MEERRPPTADEDDDGDDRRRLSPSPDDEEDQRRRRRDASVETYVVQIPKDQIYRVPPPEHARIVEEYSHRKSSQQNKTRRKSLCFGVIPAALLLLVAALIAVLAVRATVYDPRPPNFTLTSVRATRIHPGKKPQLDITINAKNPNPRMSISYKSGKSALIFKNKQIGQGSFPLSPAETAPNAATVFHLSLSRNDVVSPAAAAERSMKLNLSIPMEISSWIRTQKMTLKISCDFTLKNPFTAPNQKITKQKCSPQP</sequence>
<dbReference type="InterPro" id="IPR044839">
    <property type="entry name" value="NDR1-like"/>
</dbReference>
<keyword evidence="2 4" id="KW-0472">Membrane</keyword>
<keyword evidence="6" id="KW-1185">Reference proteome</keyword>
<dbReference type="OrthoDB" id="996955at2759"/>
<dbReference type="PANTHER" id="PTHR31234">
    <property type="entry name" value="LATE EMBRYOGENESIS ABUNDANT (LEA) HYDROXYPROLINE-RICH GLYCOPROTEIN FAMILY"/>
    <property type="match status" value="1"/>
</dbReference>
<accession>S8DKT6</accession>
<dbReference type="GO" id="GO:0098542">
    <property type="term" value="P:defense response to other organism"/>
    <property type="evidence" value="ECO:0007669"/>
    <property type="project" value="InterPro"/>
</dbReference>
<keyword evidence="4" id="KW-0812">Transmembrane</keyword>
<comment type="subcellular location">
    <subcellularLocation>
        <location evidence="1">Membrane</location>
    </subcellularLocation>
</comment>
<gene>
    <name evidence="5" type="ORF">M569_14673</name>
</gene>